<organism evidence="2 3">
    <name type="scientific">Seminavis robusta</name>
    <dbReference type="NCBI Taxonomy" id="568900"/>
    <lineage>
        <taxon>Eukaryota</taxon>
        <taxon>Sar</taxon>
        <taxon>Stramenopiles</taxon>
        <taxon>Ochrophyta</taxon>
        <taxon>Bacillariophyta</taxon>
        <taxon>Bacillariophyceae</taxon>
        <taxon>Bacillariophycidae</taxon>
        <taxon>Naviculales</taxon>
        <taxon>Naviculaceae</taxon>
        <taxon>Seminavis</taxon>
    </lineage>
</organism>
<dbReference type="Proteomes" id="UP001153069">
    <property type="component" value="Unassembled WGS sequence"/>
</dbReference>
<dbReference type="OrthoDB" id="40315at2759"/>
<accession>A0A9N8H8Z8</accession>
<sequence length="103" mass="12065">MQKLHSSGKKAIGDEGYRGFPNEMSTQNTLDPEEVKEFKTRARQRHEIYNGKLKKFEVLSERFRCKNNPNDSYTVAEKLQMCFEAVNVLVQYKMEKGEPLFDI</sequence>
<dbReference type="AlphaFoldDB" id="A0A9N8H8Z8"/>
<name>A0A9N8H8Z8_9STRA</name>
<dbReference type="EMBL" id="CAICTM010000256">
    <property type="protein sequence ID" value="CAB9506198.1"/>
    <property type="molecule type" value="Genomic_DNA"/>
</dbReference>
<reference evidence="2" key="1">
    <citation type="submission" date="2020-06" db="EMBL/GenBank/DDBJ databases">
        <authorList>
            <consortium name="Plant Systems Biology data submission"/>
        </authorList>
    </citation>
    <scope>NUCLEOTIDE SEQUENCE</scope>
    <source>
        <strain evidence="2">D6</strain>
    </source>
</reference>
<feature type="region of interest" description="Disordered" evidence="1">
    <location>
        <begin position="1"/>
        <end position="32"/>
    </location>
</feature>
<keyword evidence="3" id="KW-1185">Reference proteome</keyword>
<evidence type="ECO:0000313" key="3">
    <source>
        <dbReference type="Proteomes" id="UP001153069"/>
    </source>
</evidence>
<evidence type="ECO:0000256" key="1">
    <source>
        <dbReference type="SAM" id="MobiDB-lite"/>
    </source>
</evidence>
<gene>
    <name evidence="2" type="ORF">SEMRO_257_G101010.1</name>
</gene>
<comment type="caution">
    <text evidence="2">The sequence shown here is derived from an EMBL/GenBank/DDBJ whole genome shotgun (WGS) entry which is preliminary data.</text>
</comment>
<evidence type="ECO:0000313" key="2">
    <source>
        <dbReference type="EMBL" id="CAB9506198.1"/>
    </source>
</evidence>
<proteinExistence type="predicted"/>
<protein>
    <submittedName>
        <fullName evidence="2">Uncharacterized protein</fullName>
    </submittedName>
</protein>